<dbReference type="STRING" id="749551.HMPREF9555_01842"/>
<dbReference type="HOGENOM" id="CLU_061983_3_1_9"/>
<feature type="domain" description="Methyltransferase small" evidence="1">
    <location>
        <begin position="4"/>
        <end position="94"/>
    </location>
</feature>
<dbReference type="CDD" id="cd02440">
    <property type="entry name" value="AdoMet_MTases"/>
    <property type="match status" value="1"/>
</dbReference>
<dbReference type="InterPro" id="IPR002052">
    <property type="entry name" value="DNA_methylase_N6_adenine_CS"/>
</dbReference>
<proteinExistence type="predicted"/>
<dbReference type="Pfam" id="PF05175">
    <property type="entry name" value="MTS"/>
    <property type="match status" value="1"/>
</dbReference>
<dbReference type="GO" id="GO:0003676">
    <property type="term" value="F:nucleic acid binding"/>
    <property type="evidence" value="ECO:0007669"/>
    <property type="project" value="InterPro"/>
</dbReference>
<dbReference type="SUPFAM" id="SSF53335">
    <property type="entry name" value="S-adenosyl-L-methionine-dependent methyltransferases"/>
    <property type="match status" value="1"/>
</dbReference>
<sequence>MDAVLLAHFPRLTGRERVLDLGTGAGVIPLLIVDEVREVLAVELNSAQAALAVRNAALNGVSEKITVREGDYRDPPALFVFESFDLVFANPPYYPVGCGAVSTCAGRAAARHEITATLADTVRASAYALRFGGRLAMVHIPERLGEIICALHRECFAVKRMRLVQPRPDKAPNLVLLEAVKGASLTGMRHLPPLIVRTADGRYTDEIRHIYGGSV</sequence>
<dbReference type="AlphaFoldDB" id="E7N499"/>
<evidence type="ECO:0000259" key="1">
    <source>
        <dbReference type="Pfam" id="PF05175"/>
    </source>
</evidence>
<dbReference type="EMBL" id="AECV01000049">
    <property type="protein sequence ID" value="EFW28916.1"/>
    <property type="molecule type" value="Genomic_DNA"/>
</dbReference>
<dbReference type="PANTHER" id="PTHR47739:SF1">
    <property type="entry name" value="TRNA1(VAL) (ADENINE(37)-N6)-METHYLTRANSFERASE"/>
    <property type="match status" value="1"/>
</dbReference>
<keyword evidence="3" id="KW-1185">Reference proteome</keyword>
<dbReference type="GO" id="GO:0008757">
    <property type="term" value="F:S-adenosylmethionine-dependent methyltransferase activity"/>
    <property type="evidence" value="ECO:0007669"/>
    <property type="project" value="UniProtKB-ARBA"/>
</dbReference>
<dbReference type="InterPro" id="IPR050210">
    <property type="entry name" value="tRNA_Adenine-N(6)_MTase"/>
</dbReference>
<dbReference type="GO" id="GO:0008170">
    <property type="term" value="F:N-methyltransferase activity"/>
    <property type="evidence" value="ECO:0007669"/>
    <property type="project" value="UniProtKB-ARBA"/>
</dbReference>
<dbReference type="InterPro" id="IPR007848">
    <property type="entry name" value="Small_mtfrase_dom"/>
</dbReference>
<reference evidence="2 3" key="1">
    <citation type="submission" date="2010-08" db="EMBL/GenBank/DDBJ databases">
        <authorList>
            <person name="Weinstock G."/>
            <person name="Sodergren E."/>
            <person name="Clifton S."/>
            <person name="Fulton L."/>
            <person name="Fulton B."/>
            <person name="Courtney L."/>
            <person name="Fronick C."/>
            <person name="Harrison M."/>
            <person name="Strong C."/>
            <person name="Farmer C."/>
            <person name="Delahaunty K."/>
            <person name="Markovic C."/>
            <person name="Hall O."/>
            <person name="Minx P."/>
            <person name="Tomlinson C."/>
            <person name="Mitreva M."/>
            <person name="Hou S."/>
            <person name="Chen J."/>
            <person name="Wollam A."/>
            <person name="Pepin K.H."/>
            <person name="Johnson M."/>
            <person name="Bhonagiri V."/>
            <person name="Zhang X."/>
            <person name="Suruliraj S."/>
            <person name="Warren W."/>
            <person name="Chinwalla A."/>
            <person name="Mardis E.R."/>
            <person name="Wilson R.K."/>
        </authorList>
    </citation>
    <scope>NUCLEOTIDE SEQUENCE [LARGE SCALE GENOMIC DNA]</scope>
    <source>
        <strain evidence="2 3">F0399</strain>
    </source>
</reference>
<dbReference type="GO" id="GO:0032259">
    <property type="term" value="P:methylation"/>
    <property type="evidence" value="ECO:0007669"/>
    <property type="project" value="UniProtKB-KW"/>
</dbReference>
<evidence type="ECO:0000313" key="3">
    <source>
        <dbReference type="Proteomes" id="UP000004633"/>
    </source>
</evidence>
<evidence type="ECO:0000313" key="2">
    <source>
        <dbReference type="EMBL" id="EFW28916.1"/>
    </source>
</evidence>
<dbReference type="InterPro" id="IPR029063">
    <property type="entry name" value="SAM-dependent_MTases_sf"/>
</dbReference>
<keyword evidence="2" id="KW-0808">Transferase</keyword>
<keyword evidence="2" id="KW-0489">Methyltransferase</keyword>
<organism evidence="2 3">
    <name type="scientific">Selenomonas artemidis F0399</name>
    <dbReference type="NCBI Taxonomy" id="749551"/>
    <lineage>
        <taxon>Bacteria</taxon>
        <taxon>Bacillati</taxon>
        <taxon>Bacillota</taxon>
        <taxon>Negativicutes</taxon>
        <taxon>Selenomonadales</taxon>
        <taxon>Selenomonadaceae</taxon>
        <taxon>Selenomonas</taxon>
    </lineage>
</organism>
<dbReference type="PANTHER" id="PTHR47739">
    <property type="entry name" value="TRNA1(VAL) (ADENINE(37)-N6)-METHYLTRANSFERASE"/>
    <property type="match status" value="1"/>
</dbReference>
<name>E7N499_9FIRM</name>
<dbReference type="Proteomes" id="UP000004633">
    <property type="component" value="Unassembled WGS sequence"/>
</dbReference>
<dbReference type="Gene3D" id="3.40.50.150">
    <property type="entry name" value="Vaccinia Virus protein VP39"/>
    <property type="match status" value="1"/>
</dbReference>
<comment type="caution">
    <text evidence="2">The sequence shown here is derived from an EMBL/GenBank/DDBJ whole genome shotgun (WGS) entry which is preliminary data.</text>
</comment>
<accession>E7N499</accession>
<gene>
    <name evidence="2" type="ORF">HMPREF9555_01842</name>
</gene>
<dbReference type="PROSITE" id="PS00092">
    <property type="entry name" value="N6_MTASE"/>
    <property type="match status" value="1"/>
</dbReference>
<protein>
    <submittedName>
        <fullName evidence="2">Methyltransferase small domain protein</fullName>
    </submittedName>
</protein>